<evidence type="ECO:0000313" key="3">
    <source>
        <dbReference type="Proteomes" id="UP000688947"/>
    </source>
</evidence>
<dbReference type="EMBL" id="JAENGZ010000532">
    <property type="protein sequence ID" value="KAG6957638.1"/>
    <property type="molecule type" value="Genomic_DNA"/>
</dbReference>
<evidence type="ECO:0000313" key="2">
    <source>
        <dbReference type="EMBL" id="KAG6957638.1"/>
    </source>
</evidence>
<dbReference type="VEuPathDB" id="FungiDB:PC110_g15373"/>
<evidence type="ECO:0000256" key="1">
    <source>
        <dbReference type="SAM" id="Phobius"/>
    </source>
</evidence>
<dbReference type="AlphaFoldDB" id="A0A8T1UAI0"/>
<organism evidence="2 3">
    <name type="scientific">Phytophthora cactorum</name>
    <dbReference type="NCBI Taxonomy" id="29920"/>
    <lineage>
        <taxon>Eukaryota</taxon>
        <taxon>Sar</taxon>
        <taxon>Stramenopiles</taxon>
        <taxon>Oomycota</taxon>
        <taxon>Peronosporomycetes</taxon>
        <taxon>Peronosporales</taxon>
        <taxon>Peronosporaceae</taxon>
        <taxon>Phytophthora</taxon>
    </lineage>
</organism>
<dbReference type="OrthoDB" id="95283at2759"/>
<feature type="transmembrane region" description="Helical" evidence="1">
    <location>
        <begin position="89"/>
        <end position="107"/>
    </location>
</feature>
<comment type="caution">
    <text evidence="2">The sequence shown here is derived from an EMBL/GenBank/DDBJ whole genome shotgun (WGS) entry which is preliminary data.</text>
</comment>
<reference evidence="2" key="1">
    <citation type="submission" date="2021-01" db="EMBL/GenBank/DDBJ databases">
        <title>Phytophthora aleatoria, a newly-described species from Pinus radiata is distinct from Phytophthora cactorum isolates based on comparative genomics.</title>
        <authorList>
            <person name="Mcdougal R."/>
            <person name="Panda P."/>
            <person name="Williams N."/>
            <person name="Studholme D.J."/>
        </authorList>
    </citation>
    <scope>NUCLEOTIDE SEQUENCE</scope>
    <source>
        <strain evidence="2">NZFS 3830</strain>
    </source>
</reference>
<name>A0A8T1UAI0_9STRA</name>
<gene>
    <name evidence="2" type="ORF">JG687_00009866</name>
</gene>
<feature type="transmembrane region" description="Helical" evidence="1">
    <location>
        <begin position="127"/>
        <end position="146"/>
    </location>
</feature>
<keyword evidence="1" id="KW-0472">Membrane</keyword>
<accession>A0A8T1UAI0</accession>
<keyword evidence="1" id="KW-1133">Transmembrane helix</keyword>
<proteinExistence type="predicted"/>
<feature type="non-terminal residue" evidence="2">
    <location>
        <position position="149"/>
    </location>
</feature>
<dbReference type="Proteomes" id="UP000688947">
    <property type="component" value="Unassembled WGS sequence"/>
</dbReference>
<keyword evidence="1" id="KW-0812">Transmembrane</keyword>
<sequence>MIVDNIATGSDKESCGRSSSIVDSSDVLVETLEVLFTAECLILTEYLEIIVPVLYGTDMFAMTHLPNAQYHTEMVGVTRENVTNMVAKFFINAVLELLSFMFLAVSMKRNCGIDAFYQLAFVLQTQMQFVLSKLILWMVFTLTFRVTHF</sequence>
<protein>
    <submittedName>
        <fullName evidence="2">Uncharacterized protein</fullName>
    </submittedName>
</protein>